<dbReference type="InterPro" id="IPR011053">
    <property type="entry name" value="Single_hybrid_motif"/>
</dbReference>
<feature type="compositionally biased region" description="Basic and acidic residues" evidence="7">
    <location>
        <begin position="88"/>
        <end position="118"/>
    </location>
</feature>
<keyword evidence="3 6" id="KW-0808">Transferase</keyword>
<keyword evidence="5 6" id="KW-0012">Acyltransferase</keyword>
<gene>
    <name evidence="10" type="ORF">F8153_09350</name>
</gene>
<dbReference type="SUPFAM" id="SSF51230">
    <property type="entry name" value="Single hybrid motif"/>
    <property type="match status" value="1"/>
</dbReference>
<evidence type="ECO:0000256" key="3">
    <source>
        <dbReference type="ARBA" id="ARBA00022679"/>
    </source>
</evidence>
<dbReference type="InterPro" id="IPR001078">
    <property type="entry name" value="2-oxoacid_DH_actylTfrase"/>
</dbReference>
<dbReference type="SUPFAM" id="SSF47005">
    <property type="entry name" value="Peripheral subunit-binding domain of 2-oxo acid dehydrogenase complex"/>
    <property type="match status" value="1"/>
</dbReference>
<sequence>MIDFKFADIGEGIHEGKILKWMVKVGDKVKDGDSLFLVETDKVNAEIPSPAKGEIVELMAEEGDIIHVGEVVVKIDDGSGESKPQEASAEKGAEAPKASKEKETEAHKEAVNEGEEKSAGVVGELMVSSEIIEESKENHQNKGEEETRKVLATPVARKLAKDLGIDIHKIKGRGPAGRVMKEDIYRAKEEGKSDENTGKTDDNAEASAPREPKSKTSRPEERVPLSMLRKTIAKNMVLSKSTIPHATAMDEIDVSDLVLFRQEAKEAAGAEGVKLTYMPFIIKALTLTLKEHPVLNGSYDEEREEMVLKKYYNIGIATDTADGLIVPVIKDTDKKGIFQIATEVETLAEAARNKSLTLEDLQGGTFTITNYGAVGAGGGIPVIKHPEVAILGVGKITKKPVVKDGEITIRDMMSITLCIDHRVIDGGDAGRFMNRFREYLSNPMLLILS</sequence>
<dbReference type="Pfam" id="PF00198">
    <property type="entry name" value="2-oxoacid_dh"/>
    <property type="match status" value="1"/>
</dbReference>
<dbReference type="GO" id="GO:0005737">
    <property type="term" value="C:cytoplasm"/>
    <property type="evidence" value="ECO:0007669"/>
    <property type="project" value="TreeGrafter"/>
</dbReference>
<evidence type="ECO:0000256" key="5">
    <source>
        <dbReference type="ARBA" id="ARBA00023315"/>
    </source>
</evidence>
<dbReference type="GO" id="GO:0016407">
    <property type="term" value="F:acetyltransferase activity"/>
    <property type="evidence" value="ECO:0007669"/>
    <property type="project" value="TreeGrafter"/>
</dbReference>
<evidence type="ECO:0000256" key="7">
    <source>
        <dbReference type="SAM" id="MobiDB-lite"/>
    </source>
</evidence>
<comment type="cofactor">
    <cofactor evidence="1 6">
        <name>(R)-lipoate</name>
        <dbReference type="ChEBI" id="CHEBI:83088"/>
    </cofactor>
</comment>
<evidence type="ECO:0000259" key="8">
    <source>
        <dbReference type="PROSITE" id="PS50968"/>
    </source>
</evidence>
<dbReference type="InterPro" id="IPR004167">
    <property type="entry name" value="PSBD"/>
</dbReference>
<dbReference type="OrthoDB" id="9805770at2"/>
<dbReference type="Proteomes" id="UP000465601">
    <property type="component" value="Unassembled WGS sequence"/>
</dbReference>
<dbReference type="Pfam" id="PF00364">
    <property type="entry name" value="Biotin_lipoyl"/>
    <property type="match status" value="1"/>
</dbReference>
<dbReference type="PROSITE" id="PS00189">
    <property type="entry name" value="LIPOYL"/>
    <property type="match status" value="1"/>
</dbReference>
<name>A0A833HN86_9FIRM</name>
<protein>
    <recommendedName>
        <fullName evidence="6">Dihydrolipoamide acetyltransferase component of pyruvate dehydrogenase complex</fullName>
        <ecNumber evidence="6">2.3.1.-</ecNumber>
    </recommendedName>
</protein>
<dbReference type="GO" id="GO:0031405">
    <property type="term" value="F:lipoic acid binding"/>
    <property type="evidence" value="ECO:0007669"/>
    <property type="project" value="TreeGrafter"/>
</dbReference>
<dbReference type="EMBL" id="WBZB01000033">
    <property type="protein sequence ID" value="KAB3529300.1"/>
    <property type="molecule type" value="Genomic_DNA"/>
</dbReference>
<dbReference type="FunFam" id="3.30.559.10:FF:000007">
    <property type="entry name" value="Dihydrolipoamide acetyltransferase component of pyruvate dehydrogenase complex"/>
    <property type="match status" value="1"/>
</dbReference>
<dbReference type="InterPro" id="IPR003016">
    <property type="entry name" value="2-oxoA_DH_lipoyl-BS"/>
</dbReference>
<evidence type="ECO:0000313" key="10">
    <source>
        <dbReference type="EMBL" id="KAB3529300.1"/>
    </source>
</evidence>
<dbReference type="CDD" id="cd06849">
    <property type="entry name" value="lipoyl_domain"/>
    <property type="match status" value="1"/>
</dbReference>
<feature type="region of interest" description="Disordered" evidence="7">
    <location>
        <begin position="187"/>
        <end position="223"/>
    </location>
</feature>
<keyword evidence="4 6" id="KW-0450">Lipoyl</keyword>
<comment type="similarity">
    <text evidence="2 6">Belongs to the 2-oxoacid dehydrogenase family.</text>
</comment>
<dbReference type="Gene3D" id="2.40.50.100">
    <property type="match status" value="1"/>
</dbReference>
<feature type="domain" description="Lipoyl-binding" evidence="8">
    <location>
        <begin position="1"/>
        <end position="76"/>
    </location>
</feature>
<dbReference type="EC" id="2.3.1.-" evidence="6"/>
<dbReference type="Gene3D" id="4.10.320.10">
    <property type="entry name" value="E3-binding domain"/>
    <property type="match status" value="1"/>
</dbReference>
<proteinExistence type="inferred from homology"/>
<evidence type="ECO:0000313" key="11">
    <source>
        <dbReference type="Proteomes" id="UP000465601"/>
    </source>
</evidence>
<evidence type="ECO:0000259" key="9">
    <source>
        <dbReference type="PROSITE" id="PS51826"/>
    </source>
</evidence>
<comment type="caution">
    <text evidence="10">The sequence shown here is derived from an EMBL/GenBank/DDBJ whole genome shotgun (WGS) entry which is preliminary data.</text>
</comment>
<accession>A0A833HN86</accession>
<dbReference type="PANTHER" id="PTHR43178">
    <property type="entry name" value="DIHYDROLIPOAMIDE ACETYLTRANSFERASE COMPONENT OF PYRUVATE DEHYDROGENASE COMPLEX"/>
    <property type="match status" value="1"/>
</dbReference>
<dbReference type="PROSITE" id="PS50968">
    <property type="entry name" value="BIOTINYL_LIPOYL"/>
    <property type="match status" value="1"/>
</dbReference>
<dbReference type="InterPro" id="IPR000089">
    <property type="entry name" value="Biotin_lipoyl"/>
</dbReference>
<evidence type="ECO:0000256" key="6">
    <source>
        <dbReference type="RuleBase" id="RU003423"/>
    </source>
</evidence>
<evidence type="ECO:0000256" key="1">
    <source>
        <dbReference type="ARBA" id="ARBA00001938"/>
    </source>
</evidence>
<evidence type="ECO:0000256" key="4">
    <source>
        <dbReference type="ARBA" id="ARBA00022823"/>
    </source>
</evidence>
<dbReference type="InterPro" id="IPR050743">
    <property type="entry name" value="2-oxoacid_DH_E2_comp"/>
</dbReference>
<dbReference type="PROSITE" id="PS51826">
    <property type="entry name" value="PSBD"/>
    <property type="match status" value="1"/>
</dbReference>
<dbReference type="RefSeq" id="WP_151866092.1">
    <property type="nucleotide sequence ID" value="NZ_WBZB01000033.1"/>
</dbReference>
<dbReference type="Gene3D" id="3.30.559.10">
    <property type="entry name" value="Chloramphenicol acetyltransferase-like domain"/>
    <property type="match status" value="1"/>
</dbReference>
<feature type="region of interest" description="Disordered" evidence="7">
    <location>
        <begin position="77"/>
        <end position="121"/>
    </location>
</feature>
<dbReference type="InterPro" id="IPR036625">
    <property type="entry name" value="E3-bd_dom_sf"/>
</dbReference>
<keyword evidence="11" id="KW-1185">Reference proteome</keyword>
<dbReference type="Pfam" id="PF02817">
    <property type="entry name" value="E3_binding"/>
    <property type="match status" value="1"/>
</dbReference>
<evidence type="ECO:0000256" key="2">
    <source>
        <dbReference type="ARBA" id="ARBA00007317"/>
    </source>
</evidence>
<feature type="domain" description="Peripheral subunit-binding (PSBD)" evidence="9">
    <location>
        <begin position="151"/>
        <end position="188"/>
    </location>
</feature>
<reference evidence="10 11" key="1">
    <citation type="submission" date="2019-10" db="EMBL/GenBank/DDBJ databases">
        <title>Alkaliphilus serpentinus sp. nov. and Alkaliphilus pronyensis sp. nov., two novel anaerobic alkaliphilic species isolated from the serpentinized-hosted hydrothermal field of the Prony Bay (New Caledonia).</title>
        <authorList>
            <person name="Postec A."/>
        </authorList>
    </citation>
    <scope>NUCLEOTIDE SEQUENCE [LARGE SCALE GENOMIC DNA]</scope>
    <source>
        <strain evidence="10 11">LacT</strain>
    </source>
</reference>
<dbReference type="SUPFAM" id="SSF52777">
    <property type="entry name" value="CoA-dependent acyltransferases"/>
    <property type="match status" value="1"/>
</dbReference>
<organism evidence="10 11">
    <name type="scientific">Alkaliphilus serpentinus</name>
    <dbReference type="NCBI Taxonomy" id="1482731"/>
    <lineage>
        <taxon>Bacteria</taxon>
        <taxon>Bacillati</taxon>
        <taxon>Bacillota</taxon>
        <taxon>Clostridia</taxon>
        <taxon>Peptostreptococcales</taxon>
        <taxon>Natronincolaceae</taxon>
        <taxon>Alkaliphilus</taxon>
    </lineage>
</organism>
<dbReference type="AlphaFoldDB" id="A0A833HN86"/>
<dbReference type="PANTHER" id="PTHR43178:SF5">
    <property type="entry name" value="LIPOAMIDE ACYLTRANSFERASE COMPONENT OF BRANCHED-CHAIN ALPHA-KETO ACID DEHYDROGENASE COMPLEX, MITOCHONDRIAL"/>
    <property type="match status" value="1"/>
</dbReference>
<dbReference type="InterPro" id="IPR023213">
    <property type="entry name" value="CAT-like_dom_sf"/>
</dbReference>